<comment type="similarity">
    <text evidence="1">Belongs to the SAPAP family.</text>
</comment>
<dbReference type="Pfam" id="PF03359">
    <property type="entry name" value="GKAP"/>
    <property type="match status" value="1"/>
</dbReference>
<sequence length="1240" mass="136094">MECSRVANHAGAYKKQKDGGIDKRALRAHRRSIDQRNIRDHQLMGRRKIDDMSPLKEVDLNISQDHQEQAAVSKHAVKPDRREMLLKWRQEKELKQKLAAREKVKNRTFKVCHVKYDPTPTWSTAEGGKKKTKQPVGPMRVSARLAAKTEAKPKSDAPVRRVTRSRAASANQKEEAEPPKRTARQRVPSGTAAGKQEAPQHQTRKRATSTKETEPKPAPMKKRAASGAAAAKQAEPTRVTRARAKSEAQGLAEPAANHRTMDDGLDDDPQPVNFDFSLSKVTTVSNQRGEPQESNPGPSFAPAEFSFHAPSHLPSFSFTPMSPRSADAFLFPGSGVGGSFLNSPVVSKNNRHSTPKSVTRRSRRTSKRTEGTEAAPITSATEQSTNEVPSIENRTNEEPEAVAMATDTQTKEESAPIPMATEETANENTTSEQPIMPEPAPVAMETEKEASEGPGEEPANGEPLVPEEAEPKEEAEQVEAPLEEPMPEAQDVSEVPASAETLQDDVQVHEMEVSQETVQETPHNAPAANPSSDAPEQVIPSLPDGTPAAVAAEDVMPVKDANKLIQPADDFTQGPEETPAVIDEKAAAAEDGMHVGDINGLIQPADDNMQPEDEAEAHDVPYFRRLLVSQAEHLTVLCSKWEDVVTEDGLSEEVQGQIRTTIGQAQLLMDQRFKQFSGLVDNCEFNTGEKETTCQDLQGFWDMVYFQVEDVDKKFDDLEKLKARNWEPEEVKKPVKVKKKIVKKPIKKPAVKSSKDREAARKRLAEAKAAMKAAMMANKEQKEQKEEAKVTEETVTFDGGFFKVNSPAKTPQFHCRAGTPLKVLNATSEDRRLSRTMDPQMRRRSTRLTPKPVSQLIQALTHTPGNKQSPVAMETINKTPSSAGPRRSGRLTPQPITAPILEDTPDAMATRELVVIGTPVKLHSPIGERSELTEDVDTEDFVEHGVVAITTEMPQQGEERKQSFSMFLMPTSSAVDNSDTGVPESHDSSTVVPEPMETELTNTSDAEMHSPMKRSLATMFDQEGHTKVKTPARRVARKSMVNFVSPPEEGCLAKPLPKTPAPNLFKTRLATEEPVLSPLTSAVLDKPACATPATLLASLNMNPSRQEDTMDIGFTPPDQNPIRGTEGGVGTYRSSLSSDEEEEDPTINLMGFSPDPPIRVKKQSSSEDEETAGTAVRFAAITPSKKMRDYMGTDVVMSPVRRSMRLESAGAASLPQTVVRNLHDLPEDVDYGYQPNKSVL</sequence>
<dbReference type="PANTHER" id="PTHR12353">
    <property type="entry name" value="DISKS LARGE-ASSOCIATED PROTEIN DAP SAP90/PSD-95-ASSOCIATED PROTEIN"/>
    <property type="match status" value="1"/>
</dbReference>
<feature type="region of interest" description="Disordered" evidence="3">
    <location>
        <begin position="117"/>
        <end position="306"/>
    </location>
</feature>
<feature type="compositionally biased region" description="Basic and acidic residues" evidence="3">
    <location>
        <begin position="15"/>
        <end position="29"/>
    </location>
</feature>
<accession>A0A8J9VBE9</accession>
<dbReference type="GO" id="GO:0051642">
    <property type="term" value="P:centrosome localization"/>
    <property type="evidence" value="ECO:0007669"/>
    <property type="project" value="TreeGrafter"/>
</dbReference>
<proteinExistence type="inferred from homology"/>
<feature type="compositionally biased region" description="Low complexity" evidence="3">
    <location>
        <begin position="225"/>
        <end position="234"/>
    </location>
</feature>
<dbReference type="GO" id="GO:0023052">
    <property type="term" value="P:signaling"/>
    <property type="evidence" value="ECO:0007669"/>
    <property type="project" value="InterPro"/>
</dbReference>
<feature type="coiled-coil region" evidence="2">
    <location>
        <begin position="757"/>
        <end position="791"/>
    </location>
</feature>
<feature type="region of interest" description="Disordered" evidence="3">
    <location>
        <begin position="1"/>
        <end position="29"/>
    </location>
</feature>
<dbReference type="OrthoDB" id="10023951at2759"/>
<organism evidence="4 5">
    <name type="scientific">Branchiostoma lanceolatum</name>
    <name type="common">Common lancelet</name>
    <name type="synonym">Amphioxus lanceolatum</name>
    <dbReference type="NCBI Taxonomy" id="7740"/>
    <lineage>
        <taxon>Eukaryota</taxon>
        <taxon>Metazoa</taxon>
        <taxon>Chordata</taxon>
        <taxon>Cephalochordata</taxon>
        <taxon>Leptocardii</taxon>
        <taxon>Amphioxiformes</taxon>
        <taxon>Branchiostomatidae</taxon>
        <taxon>Branchiostoma</taxon>
    </lineage>
</organism>
<feature type="region of interest" description="Disordered" evidence="3">
    <location>
        <begin position="975"/>
        <end position="995"/>
    </location>
</feature>
<dbReference type="GO" id="GO:0007052">
    <property type="term" value="P:mitotic spindle organization"/>
    <property type="evidence" value="ECO:0007669"/>
    <property type="project" value="TreeGrafter"/>
</dbReference>
<gene>
    <name evidence="4" type="primary">DLGAP5</name>
    <name evidence="4" type="ORF">BLAG_LOCUS738</name>
</gene>
<feature type="compositionally biased region" description="Basic and acidic residues" evidence="3">
    <location>
        <begin position="147"/>
        <end position="159"/>
    </location>
</feature>
<feature type="compositionally biased region" description="Acidic residues" evidence="3">
    <location>
        <begin position="465"/>
        <end position="486"/>
    </location>
</feature>
<dbReference type="GO" id="GO:0008017">
    <property type="term" value="F:microtubule binding"/>
    <property type="evidence" value="ECO:0007669"/>
    <property type="project" value="TreeGrafter"/>
</dbReference>
<feature type="compositionally biased region" description="Low complexity" evidence="3">
    <location>
        <begin position="420"/>
        <end position="432"/>
    </location>
</feature>
<dbReference type="GO" id="GO:0005634">
    <property type="term" value="C:nucleus"/>
    <property type="evidence" value="ECO:0007669"/>
    <property type="project" value="TreeGrafter"/>
</dbReference>
<dbReference type="EMBL" id="OV696686">
    <property type="protein sequence ID" value="CAH1228896.1"/>
    <property type="molecule type" value="Genomic_DNA"/>
</dbReference>
<dbReference type="InterPro" id="IPR005026">
    <property type="entry name" value="SAPAP"/>
</dbReference>
<feature type="region of interest" description="Disordered" evidence="3">
    <location>
        <begin position="1113"/>
        <end position="1173"/>
    </location>
</feature>
<feature type="compositionally biased region" description="Polar residues" evidence="3">
    <location>
        <begin position="378"/>
        <end position="388"/>
    </location>
</feature>
<dbReference type="GO" id="GO:0007059">
    <property type="term" value="P:chromosome segregation"/>
    <property type="evidence" value="ECO:0007669"/>
    <property type="project" value="TreeGrafter"/>
</dbReference>
<feature type="compositionally biased region" description="Basic residues" evidence="3">
    <location>
        <begin position="349"/>
        <end position="366"/>
    </location>
</feature>
<protein>
    <submittedName>
        <fullName evidence="4">DLGAP5 protein</fullName>
    </submittedName>
</protein>
<feature type="compositionally biased region" description="Low complexity" evidence="3">
    <location>
        <begin position="522"/>
        <end position="535"/>
    </location>
</feature>
<dbReference type="GO" id="GO:0051382">
    <property type="term" value="P:kinetochore assembly"/>
    <property type="evidence" value="ECO:0007669"/>
    <property type="project" value="TreeGrafter"/>
</dbReference>
<feature type="compositionally biased region" description="Low complexity" evidence="3">
    <location>
        <begin position="452"/>
        <end position="464"/>
    </location>
</feature>
<evidence type="ECO:0000256" key="3">
    <source>
        <dbReference type="SAM" id="MobiDB-lite"/>
    </source>
</evidence>
<evidence type="ECO:0000313" key="5">
    <source>
        <dbReference type="Proteomes" id="UP000838412"/>
    </source>
</evidence>
<evidence type="ECO:0000256" key="1">
    <source>
        <dbReference type="ARBA" id="ARBA00008839"/>
    </source>
</evidence>
<dbReference type="Proteomes" id="UP000838412">
    <property type="component" value="Chromosome 1"/>
</dbReference>
<dbReference type="GO" id="GO:0031616">
    <property type="term" value="C:spindle pole centrosome"/>
    <property type="evidence" value="ECO:0007669"/>
    <property type="project" value="TreeGrafter"/>
</dbReference>
<reference evidence="4" key="1">
    <citation type="submission" date="2022-01" db="EMBL/GenBank/DDBJ databases">
        <authorList>
            <person name="Braso-Vives M."/>
        </authorList>
    </citation>
    <scope>NUCLEOTIDE SEQUENCE</scope>
</reference>
<keyword evidence="5" id="KW-1185">Reference proteome</keyword>
<evidence type="ECO:0000256" key="2">
    <source>
        <dbReference type="SAM" id="Coils"/>
    </source>
</evidence>
<feature type="region of interest" description="Disordered" evidence="3">
    <location>
        <begin position="334"/>
        <end position="540"/>
    </location>
</feature>
<dbReference type="GO" id="GO:0005737">
    <property type="term" value="C:cytoplasm"/>
    <property type="evidence" value="ECO:0007669"/>
    <property type="project" value="TreeGrafter"/>
</dbReference>
<evidence type="ECO:0000313" key="4">
    <source>
        <dbReference type="EMBL" id="CAH1228896.1"/>
    </source>
</evidence>
<dbReference type="GO" id="GO:0007346">
    <property type="term" value="P:regulation of mitotic cell cycle"/>
    <property type="evidence" value="ECO:0007669"/>
    <property type="project" value="TreeGrafter"/>
</dbReference>
<dbReference type="AlphaFoldDB" id="A0A8J9VBE9"/>
<name>A0A8J9VBE9_BRALA</name>
<keyword evidence="2" id="KW-0175">Coiled coil</keyword>
<feature type="compositionally biased region" description="Polar residues" evidence="3">
    <location>
        <begin position="279"/>
        <end position="297"/>
    </location>
</feature>
<feature type="region of interest" description="Disordered" evidence="3">
    <location>
        <begin position="878"/>
        <end position="898"/>
    </location>
</feature>
<dbReference type="PANTHER" id="PTHR12353:SF1">
    <property type="entry name" value="DISKS LARGE-ASSOCIATED PROTEIN 5"/>
    <property type="match status" value="1"/>
</dbReference>